<dbReference type="Gene3D" id="2.40.170.20">
    <property type="entry name" value="TonB-dependent receptor, beta-barrel domain"/>
    <property type="match status" value="1"/>
</dbReference>
<evidence type="ECO:0000256" key="13">
    <source>
        <dbReference type="SAM" id="MobiDB-lite"/>
    </source>
</evidence>
<feature type="compositionally biased region" description="Basic residues" evidence="13">
    <location>
        <begin position="31"/>
        <end position="51"/>
    </location>
</feature>
<comment type="subcellular location">
    <subcellularLocation>
        <location evidence="1 11">Cell outer membrane</location>
        <topology evidence="1 11">Multi-pass membrane protein</topology>
    </subcellularLocation>
</comment>
<keyword evidence="16" id="KW-0675">Receptor</keyword>
<sequence length="806" mass="86753">MAKATSKPCSAATSAVCSGRSGAEARSPAPLRRRIAPRRRRRLAANRRPPRHPLSGETAMPHAAFRRRPRTALTLAIGLTLAASSAAAQDAADDAARAAPAAPATAPSATLEAVTVTAQKRTENARKVPSSISVVGEQQLENQHVTQLSDLNGYLPAMTISNGGSPGQTSVSLRGIPTIGAGAVVGTYLDDTPLGSSSNFARSSRFVLDLLPYDIQRVEVLRGPQGTLYGAGAMGGLLKYVLKDPDLHGFEGRVGAGLASVAGAGDLGWSARAGLNAPLIEGRLALRASFADEFTPGWNDNLASGRKDINDTRQRSGHLSLLWQPNDEVSLKLTGLHQSVDSDDNSLSTLDAARRPVFGRDGTDKRVAEAFEKKIDFFAATLDWNLRWADFVSATGYSKTKTSQASDESRIYGPIFPLFGAAPGLSEFSLALELEKWTQELRLVSKPDDRFEWMIGGFYTRETSANRQVVGATTLAGAPIPGVTPLAVAEIPSDYTERALFANATYKFGERFDVTAGLRHARNRQNFEQIVSDGILLPLATSPGRSSENVTTYLLGSRWHFDRDSMLYARIASGYRPGGPNFAVPGVPPSVDSDRLVNYELGWKSLFFDQRASIDLAAFLIDWKDIQLSASTRDGISYAANGGKARSRGVEFTSMFKLTPDLRVGVNGSFTDAYLVDAAPSLRGRPGDALPGIPRWTFAATADYYFEWSAGYNGHLGAGYQWLGKRKTNVDSNPDAAPLPASGQLNLNADVSRNAWTVRAYVRNLTGARDISALSPVKSAATGDIVEWRANRVQPRTVGLEFDLRF</sequence>
<evidence type="ECO:0000256" key="7">
    <source>
        <dbReference type="ARBA" id="ARBA00023065"/>
    </source>
</evidence>
<evidence type="ECO:0000256" key="5">
    <source>
        <dbReference type="ARBA" id="ARBA00022692"/>
    </source>
</evidence>
<keyword evidence="10 11" id="KW-0998">Cell outer membrane</keyword>
<evidence type="ECO:0000256" key="10">
    <source>
        <dbReference type="ARBA" id="ARBA00023237"/>
    </source>
</evidence>
<feature type="region of interest" description="Disordered" evidence="13">
    <location>
        <begin position="1"/>
        <end position="58"/>
    </location>
</feature>
<evidence type="ECO:0000256" key="4">
    <source>
        <dbReference type="ARBA" id="ARBA00022496"/>
    </source>
</evidence>
<dbReference type="GO" id="GO:0006826">
    <property type="term" value="P:iron ion transport"/>
    <property type="evidence" value="ECO:0007669"/>
    <property type="project" value="UniProtKB-KW"/>
</dbReference>
<evidence type="ECO:0000313" key="16">
    <source>
        <dbReference type="EMBL" id="ROU05350.1"/>
    </source>
</evidence>
<evidence type="ECO:0000256" key="8">
    <source>
        <dbReference type="ARBA" id="ARBA00023077"/>
    </source>
</evidence>
<dbReference type="CDD" id="cd01347">
    <property type="entry name" value="ligand_gated_channel"/>
    <property type="match status" value="1"/>
</dbReference>
<dbReference type="SUPFAM" id="SSF56935">
    <property type="entry name" value="Porins"/>
    <property type="match status" value="1"/>
</dbReference>
<gene>
    <name evidence="16" type="ORF">D9T17_19710</name>
</gene>
<proteinExistence type="inferred from homology"/>
<dbReference type="InterPro" id="IPR036942">
    <property type="entry name" value="Beta-barrel_TonB_sf"/>
</dbReference>
<evidence type="ECO:0000256" key="9">
    <source>
        <dbReference type="ARBA" id="ARBA00023136"/>
    </source>
</evidence>
<keyword evidence="8 12" id="KW-0798">TonB box</keyword>
<dbReference type="PROSITE" id="PS52016">
    <property type="entry name" value="TONB_DEPENDENT_REC_3"/>
    <property type="match status" value="1"/>
</dbReference>
<dbReference type="AlphaFoldDB" id="A0A3N2RCY8"/>
<name>A0A3N2RCY8_LYSEN</name>
<dbReference type="PANTHER" id="PTHR32552">
    <property type="entry name" value="FERRICHROME IRON RECEPTOR-RELATED"/>
    <property type="match status" value="1"/>
</dbReference>
<feature type="domain" description="TonB-dependent receptor plug" evidence="15">
    <location>
        <begin position="125"/>
        <end position="236"/>
    </location>
</feature>
<feature type="compositionally biased region" description="Polar residues" evidence="13">
    <location>
        <begin position="7"/>
        <end position="16"/>
    </location>
</feature>
<comment type="caution">
    <text evidence="16">The sequence shown here is derived from an EMBL/GenBank/DDBJ whole genome shotgun (WGS) entry which is preliminary data.</text>
</comment>
<protein>
    <submittedName>
        <fullName evidence="16">TonB-dependent receptor</fullName>
    </submittedName>
</protein>
<accession>A0A3N2RCY8</accession>
<keyword evidence="9 11" id="KW-0472">Membrane</keyword>
<dbReference type="EMBL" id="RCTY01000047">
    <property type="protein sequence ID" value="ROU05350.1"/>
    <property type="molecule type" value="Genomic_DNA"/>
</dbReference>
<dbReference type="InterPro" id="IPR039426">
    <property type="entry name" value="TonB-dep_rcpt-like"/>
</dbReference>
<evidence type="ECO:0000256" key="12">
    <source>
        <dbReference type="RuleBase" id="RU003357"/>
    </source>
</evidence>
<evidence type="ECO:0000256" key="2">
    <source>
        <dbReference type="ARBA" id="ARBA00022448"/>
    </source>
</evidence>
<feature type="domain" description="TonB-dependent receptor-like beta-barrel" evidence="14">
    <location>
        <begin position="343"/>
        <end position="765"/>
    </location>
</feature>
<dbReference type="PANTHER" id="PTHR32552:SF81">
    <property type="entry name" value="TONB-DEPENDENT OUTER MEMBRANE RECEPTOR"/>
    <property type="match status" value="1"/>
</dbReference>
<dbReference type="GO" id="GO:0009279">
    <property type="term" value="C:cell outer membrane"/>
    <property type="evidence" value="ECO:0007669"/>
    <property type="project" value="UniProtKB-SubCell"/>
</dbReference>
<dbReference type="Pfam" id="PF00593">
    <property type="entry name" value="TonB_dep_Rec_b-barrel"/>
    <property type="match status" value="1"/>
</dbReference>
<dbReference type="Pfam" id="PF07715">
    <property type="entry name" value="Plug"/>
    <property type="match status" value="1"/>
</dbReference>
<reference evidence="16 17" key="1">
    <citation type="submission" date="2018-10" db="EMBL/GenBank/DDBJ databases">
        <title>The genome of Lysobacter enzymogenes OH11.</title>
        <authorList>
            <person name="Liu F."/>
            <person name="Zhao Y."/>
            <person name="Qian G."/>
            <person name="Chen Y."/>
            <person name="Xu H."/>
        </authorList>
    </citation>
    <scope>NUCLEOTIDE SEQUENCE [LARGE SCALE GENOMIC DNA]</scope>
    <source>
        <strain evidence="16 17">OH11</strain>
    </source>
</reference>
<evidence type="ECO:0000256" key="3">
    <source>
        <dbReference type="ARBA" id="ARBA00022452"/>
    </source>
</evidence>
<evidence type="ECO:0000256" key="6">
    <source>
        <dbReference type="ARBA" id="ARBA00023004"/>
    </source>
</evidence>
<evidence type="ECO:0000259" key="14">
    <source>
        <dbReference type="Pfam" id="PF00593"/>
    </source>
</evidence>
<keyword evidence="6" id="KW-0408">Iron</keyword>
<evidence type="ECO:0000259" key="15">
    <source>
        <dbReference type="Pfam" id="PF07715"/>
    </source>
</evidence>
<comment type="similarity">
    <text evidence="11 12">Belongs to the TonB-dependent receptor family.</text>
</comment>
<keyword evidence="3 11" id="KW-1134">Transmembrane beta strand</keyword>
<keyword evidence="4" id="KW-0410">Iron transport</keyword>
<dbReference type="InterPro" id="IPR000531">
    <property type="entry name" value="Beta-barrel_TonB"/>
</dbReference>
<organism evidence="16 17">
    <name type="scientific">Lysobacter enzymogenes</name>
    <dbReference type="NCBI Taxonomy" id="69"/>
    <lineage>
        <taxon>Bacteria</taxon>
        <taxon>Pseudomonadati</taxon>
        <taxon>Pseudomonadota</taxon>
        <taxon>Gammaproteobacteria</taxon>
        <taxon>Lysobacterales</taxon>
        <taxon>Lysobacteraceae</taxon>
        <taxon>Lysobacter</taxon>
    </lineage>
</organism>
<dbReference type="InterPro" id="IPR012910">
    <property type="entry name" value="Plug_dom"/>
</dbReference>
<evidence type="ECO:0000256" key="1">
    <source>
        <dbReference type="ARBA" id="ARBA00004571"/>
    </source>
</evidence>
<evidence type="ECO:0000313" key="17">
    <source>
        <dbReference type="Proteomes" id="UP000275910"/>
    </source>
</evidence>
<keyword evidence="5 11" id="KW-0812">Transmembrane</keyword>
<keyword evidence="2 11" id="KW-0813">Transport</keyword>
<keyword evidence="7" id="KW-0406">Ion transport</keyword>
<dbReference type="Proteomes" id="UP000275910">
    <property type="component" value="Unassembled WGS sequence"/>
</dbReference>
<evidence type="ECO:0000256" key="11">
    <source>
        <dbReference type="PROSITE-ProRule" id="PRU01360"/>
    </source>
</evidence>